<comment type="caution">
    <text evidence="1">The sequence shown here is derived from an EMBL/GenBank/DDBJ whole genome shotgun (WGS) entry which is preliminary data.</text>
</comment>
<dbReference type="Proteomes" id="UP001271249">
    <property type="component" value="Unassembled WGS sequence"/>
</dbReference>
<keyword evidence="2" id="KW-1185">Reference proteome</keyword>
<dbReference type="EMBL" id="JAVIJC010000032">
    <property type="protein sequence ID" value="MDX8494960.1"/>
    <property type="molecule type" value="Genomic_DNA"/>
</dbReference>
<reference evidence="1 2" key="1">
    <citation type="submission" date="2023-08" db="EMBL/GenBank/DDBJ databases">
        <title>Implementing the SeqCode for naming new Mesorhizobium species isolated from Vachellia karroo root nodules.</title>
        <authorList>
            <person name="Van Lill M."/>
        </authorList>
    </citation>
    <scope>NUCLEOTIDE SEQUENCE [LARGE SCALE GENOMIC DNA]</scope>
    <source>
        <strain evidence="1 2">VK22B</strain>
    </source>
</reference>
<accession>A0ABU4Z9J6</accession>
<evidence type="ECO:0000313" key="1">
    <source>
        <dbReference type="EMBL" id="MDX8494960.1"/>
    </source>
</evidence>
<dbReference type="RefSeq" id="WP_320228755.1">
    <property type="nucleotide sequence ID" value="NZ_JAVIJC010000032.1"/>
</dbReference>
<evidence type="ECO:0000313" key="2">
    <source>
        <dbReference type="Proteomes" id="UP001271249"/>
    </source>
</evidence>
<proteinExistence type="predicted"/>
<protein>
    <submittedName>
        <fullName evidence="1">Uncharacterized protein</fullName>
    </submittedName>
</protein>
<sequence length="93" mass="10505">MRGAAEEILIRDIGLIEYRGQPFSSGIRWRGGAIGGDIWMPNGSRSSTLMKAARQHQQWALRTYFESQQFVAEFDEACRDAGVTLRELSENLV</sequence>
<organism evidence="1 2">
    <name type="scientific">Mesorhizobium captivum</name>
    <dbReference type="NCBI Taxonomy" id="3072319"/>
    <lineage>
        <taxon>Bacteria</taxon>
        <taxon>Pseudomonadati</taxon>
        <taxon>Pseudomonadota</taxon>
        <taxon>Alphaproteobacteria</taxon>
        <taxon>Hyphomicrobiales</taxon>
        <taxon>Phyllobacteriaceae</taxon>
        <taxon>Mesorhizobium</taxon>
    </lineage>
</organism>
<gene>
    <name evidence="1" type="ORF">RFN29_25715</name>
</gene>
<name>A0ABU4Z9J6_9HYPH</name>